<comment type="caution">
    <text evidence="1">The sequence shown here is derived from an EMBL/GenBank/DDBJ whole genome shotgun (WGS) entry which is preliminary data.</text>
</comment>
<name>A0A2P5DPQ2_TREOI</name>
<dbReference type="OrthoDB" id="10356763at2759"/>
<reference evidence="2" key="1">
    <citation type="submission" date="2016-06" db="EMBL/GenBank/DDBJ databases">
        <title>Parallel loss of symbiosis genes in relatives of nitrogen-fixing non-legume Parasponia.</title>
        <authorList>
            <person name="Van Velzen R."/>
            <person name="Holmer R."/>
            <person name="Bu F."/>
            <person name="Rutten L."/>
            <person name="Van Zeijl A."/>
            <person name="Liu W."/>
            <person name="Santuari L."/>
            <person name="Cao Q."/>
            <person name="Sharma T."/>
            <person name="Shen D."/>
            <person name="Roswanjaya Y."/>
            <person name="Wardhani T."/>
            <person name="Kalhor M.S."/>
            <person name="Jansen J."/>
            <person name="Van den Hoogen J."/>
            <person name="Gungor B."/>
            <person name="Hartog M."/>
            <person name="Hontelez J."/>
            <person name="Verver J."/>
            <person name="Yang W.-C."/>
            <person name="Schijlen E."/>
            <person name="Repin R."/>
            <person name="Schilthuizen M."/>
            <person name="Schranz E."/>
            <person name="Heidstra R."/>
            <person name="Miyata K."/>
            <person name="Fedorova E."/>
            <person name="Kohlen W."/>
            <person name="Bisseling T."/>
            <person name="Smit S."/>
            <person name="Geurts R."/>
        </authorList>
    </citation>
    <scope>NUCLEOTIDE SEQUENCE [LARGE SCALE GENOMIC DNA]</scope>
    <source>
        <strain evidence="2">cv. RG33-2</strain>
    </source>
</reference>
<dbReference type="Proteomes" id="UP000237000">
    <property type="component" value="Unassembled WGS sequence"/>
</dbReference>
<organism evidence="1 2">
    <name type="scientific">Trema orientale</name>
    <name type="common">Charcoal tree</name>
    <name type="synonym">Celtis orientalis</name>
    <dbReference type="NCBI Taxonomy" id="63057"/>
    <lineage>
        <taxon>Eukaryota</taxon>
        <taxon>Viridiplantae</taxon>
        <taxon>Streptophyta</taxon>
        <taxon>Embryophyta</taxon>
        <taxon>Tracheophyta</taxon>
        <taxon>Spermatophyta</taxon>
        <taxon>Magnoliopsida</taxon>
        <taxon>eudicotyledons</taxon>
        <taxon>Gunneridae</taxon>
        <taxon>Pentapetalae</taxon>
        <taxon>rosids</taxon>
        <taxon>fabids</taxon>
        <taxon>Rosales</taxon>
        <taxon>Cannabaceae</taxon>
        <taxon>Trema</taxon>
    </lineage>
</organism>
<dbReference type="AlphaFoldDB" id="A0A2P5DPQ2"/>
<keyword evidence="2" id="KW-1185">Reference proteome</keyword>
<sequence length="54" mass="6201">TKVLQTTRNSSSLRYLALNSRQQSELCPVRSCQLYFGNQGCIHLRRLPEAQTPH</sequence>
<gene>
    <name evidence="1" type="ORF">TorRG33x02_245510</name>
</gene>
<evidence type="ECO:0000313" key="2">
    <source>
        <dbReference type="Proteomes" id="UP000237000"/>
    </source>
</evidence>
<feature type="non-terminal residue" evidence="1">
    <location>
        <position position="1"/>
    </location>
</feature>
<dbReference type="InParanoid" id="A0A2P5DPQ2"/>
<evidence type="ECO:0000313" key="1">
    <source>
        <dbReference type="EMBL" id="PON75261.1"/>
    </source>
</evidence>
<proteinExistence type="predicted"/>
<dbReference type="EMBL" id="JXTC01000257">
    <property type="protein sequence ID" value="PON75261.1"/>
    <property type="molecule type" value="Genomic_DNA"/>
</dbReference>
<protein>
    <submittedName>
        <fullName evidence="1">Uncharacterized protein</fullName>
    </submittedName>
</protein>
<accession>A0A2P5DPQ2</accession>